<name>A0A2Z5Y059_9ENTE</name>
<gene>
    <name evidence="3" type="ORF">DAT561_0022</name>
</gene>
<evidence type="ECO:0000313" key="4">
    <source>
        <dbReference type="Proteomes" id="UP000269226"/>
    </source>
</evidence>
<dbReference type="RefSeq" id="WP_014372816.1">
    <property type="nucleotide sequence ID" value="NZ_AP018492.1"/>
</dbReference>
<dbReference type="InterPro" id="IPR017853">
    <property type="entry name" value="GH"/>
</dbReference>
<proteinExistence type="predicted"/>
<dbReference type="AlphaFoldDB" id="A0A2Z5Y059"/>
<organism evidence="3 4">
    <name type="scientific">Melissococcus plutonius</name>
    <dbReference type="NCBI Taxonomy" id="33970"/>
    <lineage>
        <taxon>Bacteria</taxon>
        <taxon>Bacillati</taxon>
        <taxon>Bacillota</taxon>
        <taxon>Bacilli</taxon>
        <taxon>Lactobacillales</taxon>
        <taxon>Enterococcaceae</taxon>
        <taxon>Melissococcus</taxon>
    </lineage>
</organism>
<dbReference type="InterPro" id="IPR039743">
    <property type="entry name" value="6GAL/EXGAL"/>
</dbReference>
<keyword evidence="1" id="KW-0812">Transmembrane</keyword>
<dbReference type="SUPFAM" id="SSF51445">
    <property type="entry name" value="(Trans)glycosidases"/>
    <property type="match status" value="1"/>
</dbReference>
<evidence type="ECO:0000256" key="1">
    <source>
        <dbReference type="SAM" id="Phobius"/>
    </source>
</evidence>
<feature type="domain" description="Endo-beta-1,6-galactanase-like" evidence="2">
    <location>
        <begin position="335"/>
        <end position="380"/>
    </location>
</feature>
<evidence type="ECO:0000259" key="2">
    <source>
        <dbReference type="Pfam" id="PF14587"/>
    </source>
</evidence>
<dbReference type="PANTHER" id="PTHR42767">
    <property type="entry name" value="ENDO-BETA-1,6-GALACTANASE"/>
    <property type="match status" value="1"/>
</dbReference>
<keyword evidence="1" id="KW-0472">Membrane</keyword>
<evidence type="ECO:0000313" key="3">
    <source>
        <dbReference type="EMBL" id="BBC60194.1"/>
    </source>
</evidence>
<dbReference type="InterPro" id="IPR039514">
    <property type="entry name" value="6GAL-like"/>
</dbReference>
<sequence>MSKKRRFIAWNILGIFVIWCSVLLSITTSSFYAEESNQNKQQATVQLTLNPENQYQKISSFGASGAWWAQDVGGWIDQEGDQTKRDKIAQLLFDTKDGIGLSSYRYNLGAGSADTNNSPKITDPWRKAENFEKAPKQYDWTKDKNAQYMLNQAVNYGIKDIYLFANSPLERLTKNGSAYGSNINGSTSNLAKENYQEFADYLLDVTEHFIKQGIPVTSLSPINEPQWEWTSGQEGCHYNPKEMVDFAKFIYKEKEKRKTLQQLEISVPELGEWMNSSQNYYQAMASDTEFMQAYPTWDIHSYWSSKEAKQKFNQWLDNNHINVGLKMTEWTEMVNGKDTSMKSALTLANQIHEDLTLLDVTTWQYWIAVSCYDYHDGLIYVDLNNHNVEPAKRLWSMGNFSKFIRPGAKRFEVTVNDDQINTVGFIDEKTNQKIIICINNRSKDSTIELPEGTVAKSAYVTSENSDLKQVLNQESTKVTLSGASVTTLICN</sequence>
<dbReference type="Gene3D" id="3.20.20.80">
    <property type="entry name" value="Glycosidases"/>
    <property type="match status" value="1"/>
</dbReference>
<dbReference type="Pfam" id="PF14587">
    <property type="entry name" value="Glyco_hydr_30_2"/>
    <property type="match status" value="2"/>
</dbReference>
<keyword evidence="1" id="KW-1133">Transmembrane helix</keyword>
<dbReference type="Proteomes" id="UP000269226">
    <property type="component" value="Chromosome"/>
</dbReference>
<feature type="transmembrane region" description="Helical" evidence="1">
    <location>
        <begin position="7"/>
        <end position="32"/>
    </location>
</feature>
<feature type="domain" description="Endo-beta-1,6-galactanase-like" evidence="2">
    <location>
        <begin position="45"/>
        <end position="274"/>
    </location>
</feature>
<accession>A0A2Z5Y059</accession>
<protein>
    <recommendedName>
        <fullName evidence="2">Endo-beta-1,6-galactanase-like domain-containing protein</fullName>
    </recommendedName>
</protein>
<dbReference type="GeneID" id="57042592"/>
<dbReference type="PANTHER" id="PTHR42767:SF1">
    <property type="entry name" value="ENDO-BETA-1,6-GALACTANASE-LIKE DOMAIN-CONTAINING PROTEIN"/>
    <property type="match status" value="1"/>
</dbReference>
<reference evidence="3 4" key="1">
    <citation type="submission" date="2018-01" db="EMBL/GenBank/DDBJ databases">
        <title>Whole genome sequence of Melissococcus plutonius DAT561.</title>
        <authorList>
            <person name="Okumura K."/>
            <person name="Takamatsu D."/>
            <person name="Okura M."/>
        </authorList>
    </citation>
    <scope>NUCLEOTIDE SEQUENCE [LARGE SCALE GENOMIC DNA]</scope>
    <source>
        <strain evidence="3 4">DAT561</strain>
    </source>
</reference>
<dbReference type="EMBL" id="AP018492">
    <property type="protein sequence ID" value="BBC60194.1"/>
    <property type="molecule type" value="Genomic_DNA"/>
</dbReference>
<dbReference type="GO" id="GO:0004553">
    <property type="term" value="F:hydrolase activity, hydrolyzing O-glycosyl compounds"/>
    <property type="evidence" value="ECO:0007669"/>
    <property type="project" value="InterPro"/>
</dbReference>